<evidence type="ECO:0000313" key="30">
    <source>
        <dbReference type="Proteomes" id="UP001187531"/>
    </source>
</evidence>
<evidence type="ECO:0000256" key="13">
    <source>
        <dbReference type="ARBA" id="ARBA00022741"/>
    </source>
</evidence>
<feature type="compositionally biased region" description="Polar residues" evidence="28">
    <location>
        <begin position="1363"/>
        <end position="1374"/>
    </location>
</feature>
<keyword evidence="30" id="KW-1185">Reference proteome</keyword>
<accession>A0AA88IBA2</accession>
<evidence type="ECO:0000256" key="24">
    <source>
        <dbReference type="ARBA" id="ARBA00048679"/>
    </source>
</evidence>
<protein>
    <recommendedName>
        <fullName evidence="26">DDB1- and CUL4-associated factor 1</fullName>
        <ecNumber evidence="5">2.7.11.1</ecNumber>
    </recommendedName>
    <alternativeName>
        <fullName evidence="27">Serine/threonine-protein kinase VPRBP</fullName>
    </alternativeName>
</protein>
<feature type="region of interest" description="Disordered" evidence="28">
    <location>
        <begin position="875"/>
        <end position="904"/>
    </location>
</feature>
<keyword evidence="21" id="KW-0206">Cytoskeleton</keyword>
<dbReference type="Gene3D" id="2.130.10.10">
    <property type="entry name" value="YVTN repeat-like/Quinoprotein amine dehydrogenase"/>
    <property type="match status" value="1"/>
</dbReference>
<evidence type="ECO:0000256" key="6">
    <source>
        <dbReference type="ARBA" id="ARBA00022490"/>
    </source>
</evidence>
<keyword evidence="10" id="KW-0945">Host-virus interaction</keyword>
<dbReference type="GO" id="GO:0005813">
    <property type="term" value="C:centrosome"/>
    <property type="evidence" value="ECO:0007669"/>
    <property type="project" value="UniProtKB-SubCell"/>
</dbReference>
<comment type="similarity">
    <text evidence="4">Belongs to the VPRBP/DCAF1 family.</text>
</comment>
<comment type="caution">
    <text evidence="29">The sequence shown here is derived from an EMBL/GenBank/DDBJ whole genome shotgun (WGS) entry which is preliminary data.</text>
</comment>
<dbReference type="SUPFAM" id="SSF50998">
    <property type="entry name" value="Quinoprotein alcohol dehydrogenase-like"/>
    <property type="match status" value="1"/>
</dbReference>
<dbReference type="GO" id="GO:0004674">
    <property type="term" value="F:protein serine/threonine kinase activity"/>
    <property type="evidence" value="ECO:0007669"/>
    <property type="project" value="UniProtKB-KW"/>
</dbReference>
<dbReference type="InterPro" id="IPR006594">
    <property type="entry name" value="LisH"/>
</dbReference>
<evidence type="ECO:0000256" key="3">
    <source>
        <dbReference type="ARBA" id="ARBA00004906"/>
    </source>
</evidence>
<evidence type="ECO:0000256" key="18">
    <source>
        <dbReference type="ARBA" id="ARBA00022990"/>
    </source>
</evidence>
<comment type="catalytic activity">
    <reaction evidence="24">
        <text>L-seryl-[protein] + ATP = O-phospho-L-seryl-[protein] + ADP + H(+)</text>
        <dbReference type="Rhea" id="RHEA:17989"/>
        <dbReference type="Rhea" id="RHEA-COMP:9863"/>
        <dbReference type="Rhea" id="RHEA-COMP:11604"/>
        <dbReference type="ChEBI" id="CHEBI:15378"/>
        <dbReference type="ChEBI" id="CHEBI:29999"/>
        <dbReference type="ChEBI" id="CHEBI:30616"/>
        <dbReference type="ChEBI" id="CHEBI:83421"/>
        <dbReference type="ChEBI" id="CHEBI:456216"/>
        <dbReference type="EC" id="2.7.11.1"/>
    </reaction>
</comment>
<evidence type="ECO:0000256" key="16">
    <source>
        <dbReference type="ARBA" id="ARBA00022840"/>
    </source>
</evidence>
<keyword evidence="12" id="KW-0677">Repeat</keyword>
<dbReference type="InterPro" id="IPR011047">
    <property type="entry name" value="Quinoprotein_ADH-like_sf"/>
</dbReference>
<dbReference type="Proteomes" id="UP001187531">
    <property type="component" value="Unassembled WGS sequence"/>
</dbReference>
<dbReference type="InterPro" id="IPR015943">
    <property type="entry name" value="WD40/YVTN_repeat-like_dom_sf"/>
</dbReference>
<dbReference type="EC" id="2.7.11.1" evidence="5"/>
<evidence type="ECO:0000256" key="26">
    <source>
        <dbReference type="ARBA" id="ARBA00071147"/>
    </source>
</evidence>
<evidence type="ECO:0000256" key="25">
    <source>
        <dbReference type="ARBA" id="ARBA00063313"/>
    </source>
</evidence>
<evidence type="ECO:0000256" key="8">
    <source>
        <dbReference type="ARBA" id="ARBA00022553"/>
    </source>
</evidence>
<keyword evidence="17" id="KW-0156">Chromatin regulator</keyword>
<evidence type="ECO:0000256" key="2">
    <source>
        <dbReference type="ARBA" id="ARBA00004300"/>
    </source>
</evidence>
<gene>
    <name evidence="29" type="ORF">QYM36_001683</name>
</gene>
<evidence type="ECO:0000256" key="9">
    <source>
        <dbReference type="ARBA" id="ARBA00022574"/>
    </source>
</evidence>
<evidence type="ECO:0000256" key="4">
    <source>
        <dbReference type="ARBA" id="ARBA00008845"/>
    </source>
</evidence>
<evidence type="ECO:0000256" key="19">
    <source>
        <dbReference type="ARBA" id="ARBA00023015"/>
    </source>
</evidence>
<keyword evidence="8" id="KW-0597">Phosphoprotein</keyword>
<keyword evidence="20" id="KW-0804">Transcription</keyword>
<keyword evidence="6" id="KW-0963">Cytoplasm</keyword>
<comment type="subunit">
    <text evidence="25">Component of the DCX (DDB1-CUL4-X-box) E3 ubiquitin-protein ligase complex, named CUL4A-RBX1-DDB1-DCAF1/VPRBP complex. Interacts with DDB1; the interaction is direct. Also forms a ternary complex with DDA1 and DDB1. Interacts with NF2 (via FERM domain). Component of the EDVP complex, a E3 ligase complex containing DYRK2, EDD/UBR5, DDB1 and DCAF1. Interacts with DYRK2; the interaction is direct. Interacts with RAG1; the interaction is direct. Interacts with LLGL1 and LLGL2. Interacts with histone H3. Interacts with ESR1 and LATS1; probably recruited by LATS1 to promote ESR1 ubiquitination and ubiquitin-mediated proteasomal degradation. Directly interacts with TET1, TET2 and TET3 (via C-terminus). Interacts with CEP78; promoting DCAF1 localization to centrosomes.</text>
</comment>
<evidence type="ECO:0000256" key="28">
    <source>
        <dbReference type="SAM" id="MobiDB-lite"/>
    </source>
</evidence>
<keyword evidence="9" id="KW-0853">WD repeat</keyword>
<dbReference type="PANTHER" id="PTHR13129">
    <property type="entry name" value="VPRBP PROTEIN-RELATED"/>
    <property type="match status" value="1"/>
</dbReference>
<proteinExistence type="inferred from homology"/>
<name>A0AA88IBA2_ARTSF</name>
<dbReference type="GO" id="GO:0080008">
    <property type="term" value="C:Cul4-RING E3 ubiquitin ligase complex"/>
    <property type="evidence" value="ECO:0007669"/>
    <property type="project" value="TreeGrafter"/>
</dbReference>
<evidence type="ECO:0000256" key="15">
    <source>
        <dbReference type="ARBA" id="ARBA00022786"/>
    </source>
</evidence>
<dbReference type="PROSITE" id="PS50896">
    <property type="entry name" value="LISH"/>
    <property type="match status" value="1"/>
</dbReference>
<keyword evidence="16" id="KW-0067">ATP-binding</keyword>
<dbReference type="GO" id="GO:0005634">
    <property type="term" value="C:nucleus"/>
    <property type="evidence" value="ECO:0007669"/>
    <property type="project" value="UniProtKB-SubCell"/>
</dbReference>
<dbReference type="InterPro" id="IPR011989">
    <property type="entry name" value="ARM-like"/>
</dbReference>
<feature type="region of interest" description="Disordered" evidence="28">
    <location>
        <begin position="223"/>
        <end position="272"/>
    </location>
</feature>
<evidence type="ECO:0000256" key="21">
    <source>
        <dbReference type="ARBA" id="ARBA00023212"/>
    </source>
</evidence>
<dbReference type="Gene3D" id="1.25.10.10">
    <property type="entry name" value="Leucine-rich Repeat Variant"/>
    <property type="match status" value="1"/>
</dbReference>
<evidence type="ECO:0000256" key="1">
    <source>
        <dbReference type="ARBA" id="ARBA00004123"/>
    </source>
</evidence>
<comment type="catalytic activity">
    <reaction evidence="23">
        <text>L-threonyl-[protein] + ATP = O-phospho-L-threonyl-[protein] + ADP + H(+)</text>
        <dbReference type="Rhea" id="RHEA:46608"/>
        <dbReference type="Rhea" id="RHEA-COMP:11060"/>
        <dbReference type="Rhea" id="RHEA-COMP:11605"/>
        <dbReference type="ChEBI" id="CHEBI:15378"/>
        <dbReference type="ChEBI" id="CHEBI:30013"/>
        <dbReference type="ChEBI" id="CHEBI:30616"/>
        <dbReference type="ChEBI" id="CHEBI:61977"/>
        <dbReference type="ChEBI" id="CHEBI:456216"/>
        <dbReference type="EC" id="2.7.11.1"/>
    </reaction>
</comment>
<keyword evidence="18" id="KW-0007">Acetylation</keyword>
<comment type="subcellular location">
    <subcellularLocation>
        <location evidence="2">Cytoplasm</location>
        <location evidence="2">Cytoskeleton</location>
        <location evidence="2">Microtubule organizing center</location>
        <location evidence="2">Centrosome</location>
    </subcellularLocation>
    <subcellularLocation>
        <location evidence="1">Nucleus</location>
    </subcellularLocation>
</comment>
<evidence type="ECO:0000256" key="12">
    <source>
        <dbReference type="ARBA" id="ARBA00022737"/>
    </source>
</evidence>
<keyword evidence="7" id="KW-0723">Serine/threonine-protein kinase</keyword>
<keyword evidence="22" id="KW-0539">Nucleus</keyword>
<dbReference type="GO" id="GO:0006325">
    <property type="term" value="P:chromatin organization"/>
    <property type="evidence" value="ECO:0007669"/>
    <property type="project" value="UniProtKB-KW"/>
</dbReference>
<dbReference type="EMBL" id="JAVRJZ010000003">
    <property type="protein sequence ID" value="KAK2725315.1"/>
    <property type="molecule type" value="Genomic_DNA"/>
</dbReference>
<evidence type="ECO:0000256" key="22">
    <source>
        <dbReference type="ARBA" id="ARBA00023242"/>
    </source>
</evidence>
<organism evidence="29 30">
    <name type="scientific">Artemia franciscana</name>
    <name type="common">Brine shrimp</name>
    <name type="synonym">Artemia sanfranciscana</name>
    <dbReference type="NCBI Taxonomy" id="6661"/>
    <lineage>
        <taxon>Eukaryota</taxon>
        <taxon>Metazoa</taxon>
        <taxon>Ecdysozoa</taxon>
        <taxon>Arthropoda</taxon>
        <taxon>Crustacea</taxon>
        <taxon>Branchiopoda</taxon>
        <taxon>Anostraca</taxon>
        <taxon>Artemiidae</taxon>
        <taxon>Artemia</taxon>
    </lineage>
</organism>
<dbReference type="SUPFAM" id="SSF48371">
    <property type="entry name" value="ARM repeat"/>
    <property type="match status" value="2"/>
</dbReference>
<dbReference type="InterPro" id="IPR033270">
    <property type="entry name" value="VPRBP/DCAF1"/>
</dbReference>
<evidence type="ECO:0000256" key="23">
    <source>
        <dbReference type="ARBA" id="ARBA00047899"/>
    </source>
</evidence>
<keyword evidence="15" id="KW-0833">Ubl conjugation pathway</keyword>
<evidence type="ECO:0000256" key="20">
    <source>
        <dbReference type="ARBA" id="ARBA00023163"/>
    </source>
</evidence>
<keyword evidence="13" id="KW-0547">Nucleotide-binding</keyword>
<dbReference type="GO" id="GO:0005524">
    <property type="term" value="F:ATP binding"/>
    <property type="evidence" value="ECO:0007669"/>
    <property type="project" value="UniProtKB-KW"/>
</dbReference>
<keyword evidence="11" id="KW-0808">Transferase</keyword>
<comment type="pathway">
    <text evidence="3">Protein modification; protein ubiquitination.</text>
</comment>
<dbReference type="GO" id="GO:0016567">
    <property type="term" value="P:protein ubiquitination"/>
    <property type="evidence" value="ECO:0007669"/>
    <property type="project" value="InterPro"/>
</dbReference>
<evidence type="ECO:0000256" key="11">
    <source>
        <dbReference type="ARBA" id="ARBA00022679"/>
    </source>
</evidence>
<keyword evidence="19" id="KW-0805">Transcription regulation</keyword>
<evidence type="ECO:0000256" key="27">
    <source>
        <dbReference type="ARBA" id="ARBA00078221"/>
    </source>
</evidence>
<feature type="compositionally biased region" description="Basic residues" evidence="28">
    <location>
        <begin position="257"/>
        <end position="266"/>
    </location>
</feature>
<dbReference type="PANTHER" id="PTHR13129:SF4">
    <property type="entry name" value="DDB1- AND CUL4-ASSOCIATED FACTOR 1"/>
    <property type="match status" value="1"/>
</dbReference>
<evidence type="ECO:0000256" key="5">
    <source>
        <dbReference type="ARBA" id="ARBA00012513"/>
    </source>
</evidence>
<feature type="region of interest" description="Disordered" evidence="28">
    <location>
        <begin position="1322"/>
        <end position="1427"/>
    </location>
</feature>
<sequence length="1427" mass="160059">MEGSSFDLATATDISTILRQWEENHQVYSFDPVPWLNRLADLVEGETELYMKMDPDPFDDRHPSRSDPTGNLGHMLKTIFKRDTFVNKLIGEYSRENYWSRLGQPDRDVNTLNVAATRLLLDVVPGLEASIVFQEAEGLITKLFSWAEKAPNPLQTYATGLLATAMEVSEIAGNHKDKNMHLVPIMLERLRDILNVFLEEKKKEKITSVRPFAMFQSKSQLKDGTINVESSENRLDDEPDEDPPTDAPSSVEIFAPPKKKIRRRKSRRDDEIKASASTQIKLDIPTVKEESSNSSWAELEVNLIGTIQIHPLTDSTKMIMIFRYLASLGEYQDLLGHCIEHNAIDLILRSIDLKITGDSRLAFEALKYLSTLLCHKRFVQDFLCSDGLRKLLVIPRPSIAATGVSLCLYFLACSEDAMERICSGDQRVVEHMVIFAMWLLECGHESGRWNATLFFAVTFKLAVILDLFDKNDGLRLLYNAIATLSIFNDDEGPLDEDKEYVEKQSVKHVCSSLKRYFEAHMIRKLQLLAENVGSPTNSYQNMVKDNMYDNIQLLLEFLPFRAKWPAIDRFLSLNGIHQMLKIIAMAYDWTFNGRSETVRSALEVLALVSVYPRAQLALCEKVDVPFENSAVGIHIVLGASEGEIVNDSEVQKAALNAIINCVCAPKYRIGDDVSNMQWGTKKKSRSPEDLLEKMWECVRANNGIMVLLQLLLTKAPITDADSIRALACQALCGLARSAKVTQIMSQLPLFTSGQLQVLIREPILQDKRQEHVKFQKFAIELLERVLGKSKPALNEFDYSLDRIRRADIVAQTRISFNEKQLLMLIQQHLLSRGFGIAADALQKEADLPYQQPRILARSTVVGTPGAARARTFPVNHGASLPNRTVSNCQSTPSNGPSNSPRPTVKRIKTPRALQKAVENQLAPVLKVAPDRPNNEAKPSASLDDIVKEYLMNQHSLCRNPMVTCPEFDLFVPHKCPDPKPRGSAPTNFTMRYQRRALYPPAGGPMGAMLDRHLVYSRYKPSRTIKQGDSDSAFTCATFSACEQFVMVGTQTGDLKLFNKMTGADEATYTCHDSAIFKIEPNRDGSLVLTSSSWRRPLSALWSMGEFFDLKYSFDDEESLEFSKMTQDKVVGTRNEVATIYDVNTGQSLMSLKPTSSNAYTRNQATFNDTDDLILSDGVLWDVTSGKVIHKFDKLNQQLSGVFHPNGLEIVSSAEVWDLRTFHLLRTVPTLAQCVPSFSHSSKIMFGIPLDKEPDDEGMHSDSSFRVLDAQTYSQIATIDIKKSIYSLSIDTDDLTLVLVENTARDDVYGDLSESIVRLYDIGRQKDEDQQAEQEEEEETDEDDDEDGGSHTFSEAMSFLEDIQSLQSDSNSDNGPLSLPSVPSSSVSSYSSNSDSDSSWITEDSDVQDRPSNDEDQGDNDVFSALNS</sequence>
<feature type="compositionally biased region" description="Low complexity" evidence="28">
    <location>
        <begin position="1376"/>
        <end position="1398"/>
    </location>
</feature>
<feature type="compositionally biased region" description="Polar residues" evidence="28">
    <location>
        <begin position="881"/>
        <end position="901"/>
    </location>
</feature>
<evidence type="ECO:0000256" key="7">
    <source>
        <dbReference type="ARBA" id="ARBA00022527"/>
    </source>
</evidence>
<dbReference type="FunFam" id="2.130.10.10:FF:000055">
    <property type="entry name" value="DDB1 and CUL4-associated factor 1"/>
    <property type="match status" value="1"/>
</dbReference>
<keyword evidence="14" id="KW-0418">Kinase</keyword>
<evidence type="ECO:0000256" key="10">
    <source>
        <dbReference type="ARBA" id="ARBA00022581"/>
    </source>
</evidence>
<evidence type="ECO:0000256" key="17">
    <source>
        <dbReference type="ARBA" id="ARBA00022853"/>
    </source>
</evidence>
<reference evidence="29" key="1">
    <citation type="submission" date="2023-07" db="EMBL/GenBank/DDBJ databases">
        <title>Chromosome-level genome assembly of Artemia franciscana.</title>
        <authorList>
            <person name="Jo E."/>
        </authorList>
    </citation>
    <scope>NUCLEOTIDE SEQUENCE</scope>
    <source>
        <tissue evidence="29">Whole body</tissue>
    </source>
</reference>
<evidence type="ECO:0000313" key="29">
    <source>
        <dbReference type="EMBL" id="KAK2725315.1"/>
    </source>
</evidence>
<evidence type="ECO:0000256" key="14">
    <source>
        <dbReference type="ARBA" id="ARBA00022777"/>
    </source>
</evidence>
<feature type="compositionally biased region" description="Acidic residues" evidence="28">
    <location>
        <begin position="1329"/>
        <end position="1346"/>
    </location>
</feature>
<dbReference type="InterPro" id="IPR016024">
    <property type="entry name" value="ARM-type_fold"/>
</dbReference>